<dbReference type="PANTHER" id="PTHR40078">
    <property type="entry name" value="INTEGRAL MEMBRANE PROTEIN-RELATED"/>
    <property type="match status" value="1"/>
</dbReference>
<dbReference type="InterPro" id="IPR038750">
    <property type="entry name" value="YczE/YyaS-like"/>
</dbReference>
<dbReference type="PANTHER" id="PTHR40078:SF1">
    <property type="entry name" value="INTEGRAL MEMBRANE PROTEIN"/>
    <property type="match status" value="1"/>
</dbReference>
<name>A0ABX0XUY7_9ACTN</name>
<dbReference type="Proteomes" id="UP000722989">
    <property type="component" value="Unassembled WGS sequence"/>
</dbReference>
<proteinExistence type="predicted"/>
<evidence type="ECO:0000313" key="2">
    <source>
        <dbReference type="EMBL" id="NJC69827.1"/>
    </source>
</evidence>
<evidence type="ECO:0008006" key="4">
    <source>
        <dbReference type="Google" id="ProtNLM"/>
    </source>
</evidence>
<feature type="transmembrane region" description="Helical" evidence="1">
    <location>
        <begin position="107"/>
        <end position="127"/>
    </location>
</feature>
<keyword evidence="1" id="KW-1133">Transmembrane helix</keyword>
<evidence type="ECO:0000313" key="3">
    <source>
        <dbReference type="Proteomes" id="UP000722989"/>
    </source>
</evidence>
<keyword evidence="1" id="KW-0472">Membrane</keyword>
<dbReference type="Pfam" id="PF19700">
    <property type="entry name" value="DUF6198"/>
    <property type="match status" value="1"/>
</dbReference>
<sequence length="224" mass="23499">MPLRHRLPRRLIQLYVGLVCYGVSMALMINARLGLDPWDVFHQGVARRTGLNFGLVVIAVGVAVLLLWIPLRQLPGIGTISNAIVIGLVVDPAMALLPTPRALAARWALLIGGIVLNGIATGLYIGARLGPGPRDGLMTGYVARSGRSIRLVRTTIEVTVLVVGWLLGGTVGWATLLYAVSIGPLAHVFIPLFAVRPPAIEPAGAVEPLVPGPAAEPDASPSSA</sequence>
<comment type="caution">
    <text evidence="2">The sequence shown here is derived from an EMBL/GenBank/DDBJ whole genome shotgun (WGS) entry which is preliminary data.</text>
</comment>
<feature type="transmembrane region" description="Helical" evidence="1">
    <location>
        <begin position="76"/>
        <end position="95"/>
    </location>
</feature>
<evidence type="ECO:0000256" key="1">
    <source>
        <dbReference type="SAM" id="Phobius"/>
    </source>
</evidence>
<reference evidence="2 3" key="1">
    <citation type="submission" date="2020-03" db="EMBL/GenBank/DDBJ databases">
        <title>WGS of the type strain of Planosporangium spp.</title>
        <authorList>
            <person name="Thawai C."/>
        </authorList>
    </citation>
    <scope>NUCLEOTIDE SEQUENCE [LARGE SCALE GENOMIC DNA]</scope>
    <source>
        <strain evidence="2 3">TBRC 5610</strain>
    </source>
</reference>
<accession>A0ABX0XUY7</accession>
<feature type="transmembrane region" description="Helical" evidence="1">
    <location>
        <begin position="51"/>
        <end position="69"/>
    </location>
</feature>
<organism evidence="2 3">
    <name type="scientific">Planosporangium thailandense</name>
    <dbReference type="NCBI Taxonomy" id="765197"/>
    <lineage>
        <taxon>Bacteria</taxon>
        <taxon>Bacillati</taxon>
        <taxon>Actinomycetota</taxon>
        <taxon>Actinomycetes</taxon>
        <taxon>Micromonosporales</taxon>
        <taxon>Micromonosporaceae</taxon>
        <taxon>Planosporangium</taxon>
    </lineage>
</organism>
<keyword evidence="3" id="KW-1185">Reference proteome</keyword>
<gene>
    <name evidence="2" type="ORF">HC031_08845</name>
</gene>
<feature type="transmembrane region" description="Helical" evidence="1">
    <location>
        <begin position="12"/>
        <end position="31"/>
    </location>
</feature>
<dbReference type="EMBL" id="JAATVY010000004">
    <property type="protein sequence ID" value="NJC69827.1"/>
    <property type="molecule type" value="Genomic_DNA"/>
</dbReference>
<protein>
    <recommendedName>
        <fullName evidence="4">Membrane protein YczE</fullName>
    </recommendedName>
</protein>
<keyword evidence="1" id="KW-0812">Transmembrane</keyword>